<dbReference type="Proteomes" id="UP000002279">
    <property type="component" value="Chromosome 11"/>
</dbReference>
<proteinExistence type="predicted"/>
<dbReference type="PANTHER" id="PTHR46421">
    <property type="entry name" value="PROGRAMMED CELL DEATH PROTEIN 2-LIKE"/>
    <property type="match status" value="1"/>
</dbReference>
<name>A0A6I8NYY4_ORNAN</name>
<evidence type="ECO:0000313" key="1">
    <source>
        <dbReference type="Ensembl" id="ENSOANP00000046072.1"/>
    </source>
</evidence>
<dbReference type="InParanoid" id="A0A6I8NYY4"/>
<dbReference type="OMA" id="ETQHCIA"/>
<dbReference type="InterPro" id="IPR052815">
    <property type="entry name" value="PDCD2-like_regulator"/>
</dbReference>
<dbReference type="PANTHER" id="PTHR46421:SF1">
    <property type="entry name" value="PROGRAMMED CELL DEATH PROTEIN 2-LIKE"/>
    <property type="match status" value="1"/>
</dbReference>
<reference evidence="1" key="3">
    <citation type="submission" date="2025-09" db="UniProtKB">
        <authorList>
            <consortium name="Ensembl"/>
        </authorList>
    </citation>
    <scope>IDENTIFICATION</scope>
    <source>
        <strain evidence="1">Glennie</strain>
    </source>
</reference>
<reference evidence="1" key="2">
    <citation type="submission" date="2025-08" db="UniProtKB">
        <authorList>
            <consortium name="Ensembl"/>
        </authorList>
    </citation>
    <scope>IDENTIFICATION</scope>
    <source>
        <strain evidence="1">Glennie</strain>
    </source>
</reference>
<dbReference type="Bgee" id="ENSOANG00000037853">
    <property type="expression patterns" value="Expressed in fibroblast and 8 other cell types or tissues"/>
</dbReference>
<dbReference type="GeneTree" id="ENSGT00940000158339"/>
<organism evidence="1 2">
    <name type="scientific">Ornithorhynchus anatinus</name>
    <name type="common">Duckbill platypus</name>
    <dbReference type="NCBI Taxonomy" id="9258"/>
    <lineage>
        <taxon>Eukaryota</taxon>
        <taxon>Metazoa</taxon>
        <taxon>Chordata</taxon>
        <taxon>Craniata</taxon>
        <taxon>Vertebrata</taxon>
        <taxon>Euteleostomi</taxon>
        <taxon>Mammalia</taxon>
        <taxon>Monotremata</taxon>
        <taxon>Ornithorhynchidae</taxon>
        <taxon>Ornithorhynchus</taxon>
    </lineage>
</organism>
<sequence>MVYPPCEICQAALAHIIQIYCPLEGSPFDRIINVFACVQKECWGKPESWQVLRSQCSQLQEQETQHCIAKQQQVNNFATKDWCEEADDWGAEEMDSQGYVTKHFDSNEETSSSEALSIDCTTQFQELSLEEATGGLGSCGGGILPRKGLLISSSVPVFQPYYISVVDEEDYTGFIDTDHAQRLLREYQLREGINAEQLISESIFENGETYEKTEAKNRDKVFHKFMKRISVCHEQILR</sequence>
<dbReference type="Ensembl" id="ENSOANT00000048376.1">
    <property type="protein sequence ID" value="ENSOANP00000046072.1"/>
    <property type="gene ID" value="ENSOANG00000037853.1"/>
</dbReference>
<keyword evidence="2" id="KW-1185">Reference proteome</keyword>
<dbReference type="AlphaFoldDB" id="A0A6I8NYY4"/>
<reference evidence="1 2" key="1">
    <citation type="journal article" date="2008" name="Nature">
        <title>Genome analysis of the platypus reveals unique signatures of evolution.</title>
        <authorList>
            <person name="Warren W.C."/>
            <person name="Hillier L.W."/>
            <person name="Marshall Graves J.A."/>
            <person name="Birney E."/>
            <person name="Ponting C.P."/>
            <person name="Grutzner F."/>
            <person name="Belov K."/>
            <person name="Miller W."/>
            <person name="Clarke L."/>
            <person name="Chinwalla A.T."/>
            <person name="Yang S.P."/>
            <person name="Heger A."/>
            <person name="Locke D.P."/>
            <person name="Miethke P."/>
            <person name="Waters P.D."/>
            <person name="Veyrunes F."/>
            <person name="Fulton L."/>
            <person name="Fulton B."/>
            <person name="Graves T."/>
            <person name="Wallis J."/>
            <person name="Puente X.S."/>
            <person name="Lopez-Otin C."/>
            <person name="Ordonez G.R."/>
            <person name="Eichler E.E."/>
            <person name="Chen L."/>
            <person name="Cheng Z."/>
            <person name="Deakin J.E."/>
            <person name="Alsop A."/>
            <person name="Thompson K."/>
            <person name="Kirby P."/>
            <person name="Papenfuss A.T."/>
            <person name="Wakefield M.J."/>
            <person name="Olender T."/>
            <person name="Lancet D."/>
            <person name="Huttley G.A."/>
            <person name="Smit A.F."/>
            <person name="Pask A."/>
            <person name="Temple-Smith P."/>
            <person name="Batzer M.A."/>
            <person name="Walker J.A."/>
            <person name="Konkel M.K."/>
            <person name="Harris R.S."/>
            <person name="Whittington C.M."/>
            <person name="Wong E.S."/>
            <person name="Gemmell N.J."/>
            <person name="Buschiazzo E."/>
            <person name="Vargas Jentzsch I.M."/>
            <person name="Merkel A."/>
            <person name="Schmitz J."/>
            <person name="Zemann A."/>
            <person name="Churakov G."/>
            <person name="Kriegs J.O."/>
            <person name="Brosius J."/>
            <person name="Murchison E.P."/>
            <person name="Sachidanandam R."/>
            <person name="Smith C."/>
            <person name="Hannon G.J."/>
            <person name="Tsend-Ayush E."/>
            <person name="McMillan D."/>
            <person name="Attenborough R."/>
            <person name="Rens W."/>
            <person name="Ferguson-Smith M."/>
            <person name="Lefevre C.M."/>
            <person name="Sharp J.A."/>
            <person name="Nicholas K.R."/>
            <person name="Ray D.A."/>
            <person name="Kube M."/>
            <person name="Reinhardt R."/>
            <person name="Pringle T.H."/>
            <person name="Taylor J."/>
            <person name="Jones R.C."/>
            <person name="Nixon B."/>
            <person name="Dacheux J.L."/>
            <person name="Niwa H."/>
            <person name="Sekita Y."/>
            <person name="Huang X."/>
            <person name="Stark A."/>
            <person name="Kheradpour P."/>
            <person name="Kellis M."/>
            <person name="Flicek P."/>
            <person name="Chen Y."/>
            <person name="Webber C."/>
            <person name="Hardison R."/>
            <person name="Nelson J."/>
            <person name="Hallsworth-Pepin K."/>
            <person name="Delehaunty K."/>
            <person name="Markovic C."/>
            <person name="Minx P."/>
            <person name="Feng Y."/>
            <person name="Kremitzki C."/>
            <person name="Mitreva M."/>
            <person name="Glasscock J."/>
            <person name="Wylie T."/>
            <person name="Wohldmann P."/>
            <person name="Thiru P."/>
            <person name="Nhan M.N."/>
            <person name="Pohl C.S."/>
            <person name="Smith S.M."/>
            <person name="Hou S."/>
            <person name="Nefedov M."/>
            <person name="de Jong P.J."/>
            <person name="Renfree M.B."/>
            <person name="Mardis E.R."/>
            <person name="Wilson R.K."/>
        </authorList>
    </citation>
    <scope>NUCLEOTIDE SEQUENCE [LARGE SCALE GENOMIC DNA]</scope>
    <source>
        <strain evidence="1 2">Glennie</strain>
    </source>
</reference>
<evidence type="ECO:0000313" key="2">
    <source>
        <dbReference type="Proteomes" id="UP000002279"/>
    </source>
</evidence>
<gene>
    <name evidence="1" type="primary">PDCD2L</name>
</gene>
<accession>A0A6I8NYY4</accession>
<protein>
    <submittedName>
        <fullName evidence="1">Uncharacterized protein</fullName>
    </submittedName>
</protein>
<dbReference type="FunCoup" id="A0A6I8NYY4">
    <property type="interactions" value="663"/>
</dbReference>